<evidence type="ECO:0000256" key="3">
    <source>
        <dbReference type="PROSITE-ProRule" id="PRU01282"/>
    </source>
</evidence>
<name>A0A9X4NH09_9LACT</name>
<reference evidence="4" key="2">
    <citation type="journal article" date="2023" name="Food Microbiol.">
        <title>Evaluation of the fermentation potential of lactic acid bacteria isolated from herbs, fruits and vegetables as starter cultures in nut-based milk alternatives.</title>
        <authorList>
            <person name="Huang W."/>
            <person name="Dong A."/>
            <person name="Pham H.T."/>
            <person name="Zhou C."/>
            <person name="Huo Z."/>
            <person name="Watjen A.P."/>
            <person name="Prakash S."/>
            <person name="Bang-Berthelsen C.H."/>
            <person name="Turner M.S."/>
        </authorList>
    </citation>
    <scope>NUCLEOTIDE SEQUENCE</scope>
    <source>
        <strain evidence="4">3</strain>
    </source>
</reference>
<accession>A0A9X4NH09</accession>
<dbReference type="CDD" id="cd03032">
    <property type="entry name" value="ArsC_Spx"/>
    <property type="match status" value="1"/>
</dbReference>
<dbReference type="PANTHER" id="PTHR30041:SF7">
    <property type="entry name" value="GLOBAL TRANSCRIPTIONAL REGULATOR SPX"/>
    <property type="match status" value="1"/>
</dbReference>
<evidence type="ECO:0000313" key="5">
    <source>
        <dbReference type="Proteomes" id="UP001152614"/>
    </source>
</evidence>
<dbReference type="NCBIfam" id="TIGR01617">
    <property type="entry name" value="arsC_related"/>
    <property type="match status" value="1"/>
</dbReference>
<keyword evidence="2" id="KW-0676">Redox-active center</keyword>
<evidence type="ECO:0000256" key="2">
    <source>
        <dbReference type="ARBA" id="ARBA00023284"/>
    </source>
</evidence>
<proteinExistence type="inferred from homology"/>
<dbReference type="Gene3D" id="3.40.30.10">
    <property type="entry name" value="Glutaredoxin"/>
    <property type="match status" value="1"/>
</dbReference>
<dbReference type="RefSeq" id="WP_278228976.1">
    <property type="nucleotide sequence ID" value="NZ_JAOWLY010000006.1"/>
</dbReference>
<reference evidence="4" key="1">
    <citation type="submission" date="2022-10" db="EMBL/GenBank/DDBJ databases">
        <authorList>
            <person name="Turner M.S."/>
            <person name="Huang W."/>
        </authorList>
    </citation>
    <scope>NUCLEOTIDE SEQUENCE</scope>
    <source>
        <strain evidence="4">3</strain>
    </source>
</reference>
<dbReference type="EMBL" id="JAOWLY010000006">
    <property type="protein sequence ID" value="MDG4983925.1"/>
    <property type="molecule type" value="Genomic_DNA"/>
</dbReference>
<evidence type="ECO:0000256" key="1">
    <source>
        <dbReference type="ARBA" id="ARBA00023157"/>
    </source>
</evidence>
<dbReference type="PANTHER" id="PTHR30041">
    <property type="entry name" value="ARSENATE REDUCTASE"/>
    <property type="match status" value="1"/>
</dbReference>
<protein>
    <submittedName>
        <fullName evidence="4">Spx/MgsR family RNA polymerase-binding regulatory protein</fullName>
    </submittedName>
</protein>
<comment type="caution">
    <text evidence="4">The sequence shown here is derived from an EMBL/GenBank/DDBJ whole genome shotgun (WGS) entry which is preliminary data.</text>
</comment>
<gene>
    <name evidence="4" type="ORF">OGZ51_07190</name>
</gene>
<sequence length="127" mass="15208">MIIVYTKGSCLSSRNVRKWLETHHILYKEVNLNTQAILKEEFVELLRFTQFGTQELLSRNSNIYRKLSKRYNFQELTLSELISVVQAFPSLLRKPIVFNGKRLQVGYNEDEMRKFIPRLYRKVKFMS</sequence>
<dbReference type="InterPro" id="IPR036249">
    <property type="entry name" value="Thioredoxin-like_sf"/>
</dbReference>
<dbReference type="NCBIfam" id="NF002459">
    <property type="entry name" value="PRK01655.1"/>
    <property type="match status" value="1"/>
</dbReference>
<dbReference type="PROSITE" id="PS51353">
    <property type="entry name" value="ARSC"/>
    <property type="match status" value="1"/>
</dbReference>
<dbReference type="InterPro" id="IPR006660">
    <property type="entry name" value="Arsenate_reductase-like"/>
</dbReference>
<evidence type="ECO:0000313" key="4">
    <source>
        <dbReference type="EMBL" id="MDG4983925.1"/>
    </source>
</evidence>
<keyword evidence="1" id="KW-1015">Disulfide bond</keyword>
<organism evidence="4 5">
    <name type="scientific">Lactococcus lactis</name>
    <dbReference type="NCBI Taxonomy" id="1358"/>
    <lineage>
        <taxon>Bacteria</taxon>
        <taxon>Bacillati</taxon>
        <taxon>Bacillota</taxon>
        <taxon>Bacilli</taxon>
        <taxon>Lactobacillales</taxon>
        <taxon>Streptococcaceae</taxon>
        <taxon>Lactococcus</taxon>
    </lineage>
</organism>
<dbReference type="SUPFAM" id="SSF52833">
    <property type="entry name" value="Thioredoxin-like"/>
    <property type="match status" value="1"/>
</dbReference>
<dbReference type="AlphaFoldDB" id="A0A9X4NH09"/>
<comment type="similarity">
    <text evidence="3">Belongs to the ArsC family.</text>
</comment>
<dbReference type="Pfam" id="PF03960">
    <property type="entry name" value="ArsC"/>
    <property type="match status" value="1"/>
</dbReference>
<dbReference type="InterPro" id="IPR006504">
    <property type="entry name" value="Tscrpt_reg_Spx/MgsR"/>
</dbReference>
<dbReference type="Proteomes" id="UP001152614">
    <property type="component" value="Unassembled WGS sequence"/>
</dbReference>